<keyword evidence="4" id="KW-1185">Reference proteome</keyword>
<evidence type="ECO:0000313" key="4">
    <source>
        <dbReference type="Proteomes" id="UP000654075"/>
    </source>
</evidence>
<sequence>MALESFVSGVSAWAFVLLAADISHYVQAGSQTQVLSGLAHLPIILGLLLASLPEDTENASKRRCLSGCFCLKSPIFRALVTLYLGIISIPRCIKFNYKLNFLNPIEKLCEAFHVLWPTVAALLVLSGLVNLLVALARCCGRCRCCFKGKRSIADHKDD</sequence>
<keyword evidence="1" id="KW-0812">Transmembrane</keyword>
<proteinExistence type="predicted"/>
<organism evidence="2 4">
    <name type="scientific">Polarella glacialis</name>
    <name type="common">Dinoflagellate</name>
    <dbReference type="NCBI Taxonomy" id="89957"/>
    <lineage>
        <taxon>Eukaryota</taxon>
        <taxon>Sar</taxon>
        <taxon>Alveolata</taxon>
        <taxon>Dinophyceae</taxon>
        <taxon>Suessiales</taxon>
        <taxon>Suessiaceae</taxon>
        <taxon>Polarella</taxon>
    </lineage>
</organism>
<feature type="transmembrane region" description="Helical" evidence="1">
    <location>
        <begin position="75"/>
        <end position="93"/>
    </location>
</feature>
<dbReference type="EMBL" id="CAJNNV010031344">
    <property type="protein sequence ID" value="CAE8635753.1"/>
    <property type="molecule type" value="Genomic_DNA"/>
</dbReference>
<evidence type="ECO:0000313" key="2">
    <source>
        <dbReference type="EMBL" id="CAE8635753.1"/>
    </source>
</evidence>
<evidence type="ECO:0000313" key="3">
    <source>
        <dbReference type="EMBL" id="CAE8645099.1"/>
    </source>
</evidence>
<protein>
    <submittedName>
        <fullName evidence="2">Uncharacterized protein</fullName>
    </submittedName>
</protein>
<name>A0A813HCV4_POLGL</name>
<dbReference type="Proteomes" id="UP000654075">
    <property type="component" value="Unassembled WGS sequence"/>
</dbReference>
<keyword evidence="1" id="KW-0472">Membrane</keyword>
<reference evidence="2" key="1">
    <citation type="submission" date="2021-02" db="EMBL/GenBank/DDBJ databases">
        <authorList>
            <person name="Dougan E. K."/>
            <person name="Rhodes N."/>
            <person name="Thang M."/>
            <person name="Chan C."/>
        </authorList>
    </citation>
    <scope>NUCLEOTIDE SEQUENCE</scope>
</reference>
<keyword evidence="1" id="KW-1133">Transmembrane helix</keyword>
<dbReference type="EMBL" id="CAJNNW010003170">
    <property type="protein sequence ID" value="CAE8645099.1"/>
    <property type="molecule type" value="Genomic_DNA"/>
</dbReference>
<comment type="caution">
    <text evidence="2">The sequence shown here is derived from an EMBL/GenBank/DDBJ whole genome shotgun (WGS) entry which is preliminary data.</text>
</comment>
<feature type="transmembrane region" description="Helical" evidence="1">
    <location>
        <begin position="34"/>
        <end position="52"/>
    </location>
</feature>
<dbReference type="AlphaFoldDB" id="A0A813HCV4"/>
<feature type="transmembrane region" description="Helical" evidence="1">
    <location>
        <begin position="114"/>
        <end position="136"/>
    </location>
</feature>
<feature type="transmembrane region" description="Helical" evidence="1">
    <location>
        <begin position="6"/>
        <end position="22"/>
    </location>
</feature>
<evidence type="ECO:0000256" key="1">
    <source>
        <dbReference type="SAM" id="Phobius"/>
    </source>
</evidence>
<accession>A0A813HCV4</accession>
<dbReference type="Proteomes" id="UP000626109">
    <property type="component" value="Unassembled WGS sequence"/>
</dbReference>
<gene>
    <name evidence="2" type="ORF">PGLA1383_LOCUS51328</name>
    <name evidence="3" type="ORF">PGLA2088_LOCUS3616</name>
</gene>